<accession>A0A1I5LQ05</accession>
<name>A0A1I5LQ05_9PSEU</name>
<feature type="compositionally biased region" description="Gly residues" evidence="1">
    <location>
        <begin position="24"/>
        <end position="42"/>
    </location>
</feature>
<evidence type="ECO:0000313" key="2">
    <source>
        <dbReference type="EMBL" id="SFO98851.1"/>
    </source>
</evidence>
<sequence>MTETGSWLSDVTFWVDGKASSPATGGGGSGGADTGGGGGGGFSLTRDEAESLLRECRGILDDLRACEERAAGLTRMGPPAQDPASVALNKAFVGDGSDPGAFGYGHGHIKKEIAYLEELIDRLRRALNDIDDADDVAARQVGRAGGNSEEGYIQ</sequence>
<evidence type="ECO:0000313" key="3">
    <source>
        <dbReference type="Proteomes" id="UP000198727"/>
    </source>
</evidence>
<organism evidence="2 3">
    <name type="scientific">Amycolatopsis arida</name>
    <dbReference type="NCBI Taxonomy" id="587909"/>
    <lineage>
        <taxon>Bacteria</taxon>
        <taxon>Bacillati</taxon>
        <taxon>Actinomycetota</taxon>
        <taxon>Actinomycetes</taxon>
        <taxon>Pseudonocardiales</taxon>
        <taxon>Pseudonocardiaceae</taxon>
        <taxon>Amycolatopsis</taxon>
    </lineage>
</organism>
<dbReference type="EMBL" id="FOWW01000001">
    <property type="protein sequence ID" value="SFO98851.1"/>
    <property type="molecule type" value="Genomic_DNA"/>
</dbReference>
<keyword evidence="3" id="KW-1185">Reference proteome</keyword>
<feature type="region of interest" description="Disordered" evidence="1">
    <location>
        <begin position="19"/>
        <end position="45"/>
    </location>
</feature>
<dbReference type="AlphaFoldDB" id="A0A1I5LQ05"/>
<reference evidence="3" key="1">
    <citation type="submission" date="2016-10" db="EMBL/GenBank/DDBJ databases">
        <authorList>
            <person name="Varghese N."/>
            <person name="Submissions S."/>
        </authorList>
    </citation>
    <scope>NUCLEOTIDE SEQUENCE [LARGE SCALE GENOMIC DNA]</scope>
    <source>
        <strain evidence="3">CGMCC 4.5579</strain>
    </source>
</reference>
<gene>
    <name evidence="2" type="ORF">SAMN05421810_101607</name>
</gene>
<dbReference type="STRING" id="587909.SAMN05421810_101607"/>
<proteinExistence type="predicted"/>
<dbReference type="OrthoDB" id="3633772at2"/>
<evidence type="ECO:0000256" key="1">
    <source>
        <dbReference type="SAM" id="MobiDB-lite"/>
    </source>
</evidence>
<dbReference type="RefSeq" id="WP_092528446.1">
    <property type="nucleotide sequence ID" value="NZ_FOWW01000001.1"/>
</dbReference>
<dbReference type="Proteomes" id="UP000198727">
    <property type="component" value="Unassembled WGS sequence"/>
</dbReference>
<evidence type="ECO:0008006" key="4">
    <source>
        <dbReference type="Google" id="ProtNLM"/>
    </source>
</evidence>
<protein>
    <recommendedName>
        <fullName evidence="4">PE family protein</fullName>
    </recommendedName>
</protein>